<name>A0ACC2L1C0_PERAE</name>
<dbReference type="Proteomes" id="UP001234297">
    <property type="component" value="Chromosome 6"/>
</dbReference>
<evidence type="ECO:0000313" key="2">
    <source>
        <dbReference type="Proteomes" id="UP001234297"/>
    </source>
</evidence>
<gene>
    <name evidence="1" type="ORF">MRB53_020125</name>
</gene>
<keyword evidence="2" id="KW-1185">Reference proteome</keyword>
<sequence length="175" mass="19863">MEREGSGTSQGPQKTCKDDQKQVNSLLKAIRPRVYITDSSSFKKLVQELTGNGRHVISSPTRATPTNELHNHVPVISIEDYEEPEVLSLGEDSWEGMQPSIDSQDSGIQTLSPLATFPALQTTWMTQQIDEFQYPEFDAWPVEIDSFSFDDVYSFQTEEEVLFSQYDLSELYSIL</sequence>
<dbReference type="EMBL" id="CM056814">
    <property type="protein sequence ID" value="KAJ8626818.1"/>
    <property type="molecule type" value="Genomic_DNA"/>
</dbReference>
<reference evidence="1 2" key="1">
    <citation type="journal article" date="2022" name="Hortic Res">
        <title>A haplotype resolved chromosomal level avocado genome allows analysis of novel avocado genes.</title>
        <authorList>
            <person name="Nath O."/>
            <person name="Fletcher S.J."/>
            <person name="Hayward A."/>
            <person name="Shaw L.M."/>
            <person name="Masouleh A.K."/>
            <person name="Furtado A."/>
            <person name="Henry R.J."/>
            <person name="Mitter N."/>
        </authorList>
    </citation>
    <scope>NUCLEOTIDE SEQUENCE [LARGE SCALE GENOMIC DNA]</scope>
    <source>
        <strain evidence="2">cv. Hass</strain>
    </source>
</reference>
<protein>
    <submittedName>
        <fullName evidence="1">Uncharacterized protein</fullName>
    </submittedName>
</protein>
<accession>A0ACC2L1C0</accession>
<organism evidence="1 2">
    <name type="scientific">Persea americana</name>
    <name type="common">Avocado</name>
    <dbReference type="NCBI Taxonomy" id="3435"/>
    <lineage>
        <taxon>Eukaryota</taxon>
        <taxon>Viridiplantae</taxon>
        <taxon>Streptophyta</taxon>
        <taxon>Embryophyta</taxon>
        <taxon>Tracheophyta</taxon>
        <taxon>Spermatophyta</taxon>
        <taxon>Magnoliopsida</taxon>
        <taxon>Magnoliidae</taxon>
        <taxon>Laurales</taxon>
        <taxon>Lauraceae</taxon>
        <taxon>Persea</taxon>
    </lineage>
</organism>
<proteinExistence type="predicted"/>
<comment type="caution">
    <text evidence="1">The sequence shown here is derived from an EMBL/GenBank/DDBJ whole genome shotgun (WGS) entry which is preliminary data.</text>
</comment>
<evidence type="ECO:0000313" key="1">
    <source>
        <dbReference type="EMBL" id="KAJ8626818.1"/>
    </source>
</evidence>